<reference evidence="1 2" key="1">
    <citation type="submission" date="2020-12" db="EMBL/GenBank/DDBJ databases">
        <title>Genomic analysis of Staphylococcus felis from a cat with skin infection.</title>
        <authorList>
            <person name="Aslantas O."/>
            <person name="Keskin O."/>
            <person name="Buyukaltay K."/>
            <person name="Gullu Yucetepe A."/>
        </authorList>
    </citation>
    <scope>NUCLEOTIDE SEQUENCE [LARGE SCALE GENOMIC DNA]</scope>
    <source>
        <strain evidence="1 2">HARRANVET</strain>
    </source>
</reference>
<evidence type="ECO:0000313" key="2">
    <source>
        <dbReference type="Proteomes" id="UP000597038"/>
    </source>
</evidence>
<organism evidence="1 2">
    <name type="scientific">Staphylococcus felis</name>
    <dbReference type="NCBI Taxonomy" id="46127"/>
    <lineage>
        <taxon>Bacteria</taxon>
        <taxon>Bacillati</taxon>
        <taxon>Bacillota</taxon>
        <taxon>Bacilli</taxon>
        <taxon>Bacillales</taxon>
        <taxon>Staphylococcaceae</taxon>
        <taxon>Staphylococcus</taxon>
    </lineage>
</organism>
<dbReference type="RefSeq" id="WP_115890590.1">
    <property type="nucleotide sequence ID" value="NZ_JAEDAQ010000005.1"/>
</dbReference>
<accession>A0ABS0QN97</accession>
<evidence type="ECO:0008006" key="3">
    <source>
        <dbReference type="Google" id="ProtNLM"/>
    </source>
</evidence>
<evidence type="ECO:0000313" key="1">
    <source>
        <dbReference type="EMBL" id="MBH9580594.1"/>
    </source>
</evidence>
<proteinExistence type="predicted"/>
<protein>
    <recommendedName>
        <fullName evidence="3">Transposase</fullName>
    </recommendedName>
</protein>
<dbReference type="Proteomes" id="UP000597038">
    <property type="component" value="Unassembled WGS sequence"/>
</dbReference>
<sequence>MRPWWRWYRNGETHRFDQLVVKQYSYSKGIQELYEIGQLKLEIKRNDAELDVLKKVQGITKELVPEIVVELVESLRSQYSLEILLSALEVARSTFYRWKNHVSNSNNHLEQKIGEICKANNFTYGYRKFCNIIIVILNSL</sequence>
<name>A0ABS0QN97_9STAP</name>
<dbReference type="EMBL" id="JAEDAQ010000005">
    <property type="protein sequence ID" value="MBH9580594.1"/>
    <property type="molecule type" value="Genomic_DNA"/>
</dbReference>
<gene>
    <name evidence="1" type="ORF">I9026_04330</name>
</gene>
<comment type="caution">
    <text evidence="1">The sequence shown here is derived from an EMBL/GenBank/DDBJ whole genome shotgun (WGS) entry which is preliminary data.</text>
</comment>
<keyword evidence="2" id="KW-1185">Reference proteome</keyword>